<keyword evidence="9" id="KW-1185">Reference proteome</keyword>
<reference evidence="8" key="1">
    <citation type="journal article" date="2020" name="Stud. Mycol.">
        <title>101 Dothideomycetes genomes: a test case for predicting lifestyles and emergence of pathogens.</title>
        <authorList>
            <person name="Haridas S."/>
            <person name="Albert R."/>
            <person name="Binder M."/>
            <person name="Bloem J."/>
            <person name="Labutti K."/>
            <person name="Salamov A."/>
            <person name="Andreopoulos B."/>
            <person name="Baker S."/>
            <person name="Barry K."/>
            <person name="Bills G."/>
            <person name="Bluhm B."/>
            <person name="Cannon C."/>
            <person name="Castanera R."/>
            <person name="Culley D."/>
            <person name="Daum C."/>
            <person name="Ezra D."/>
            <person name="Gonzalez J."/>
            <person name="Henrissat B."/>
            <person name="Kuo A."/>
            <person name="Liang C."/>
            <person name="Lipzen A."/>
            <person name="Lutzoni F."/>
            <person name="Magnuson J."/>
            <person name="Mondo S."/>
            <person name="Nolan M."/>
            <person name="Ohm R."/>
            <person name="Pangilinan J."/>
            <person name="Park H.-J."/>
            <person name="Ramirez L."/>
            <person name="Alfaro M."/>
            <person name="Sun H."/>
            <person name="Tritt A."/>
            <person name="Yoshinaga Y."/>
            <person name="Zwiers L.-H."/>
            <person name="Turgeon B."/>
            <person name="Goodwin S."/>
            <person name="Spatafora J."/>
            <person name="Crous P."/>
            <person name="Grigoriev I."/>
        </authorList>
    </citation>
    <scope>NUCLEOTIDE SEQUENCE</scope>
    <source>
        <strain evidence="8">CBS 279.74</strain>
    </source>
</reference>
<feature type="transmembrane region" description="Helical" evidence="6">
    <location>
        <begin position="53"/>
        <end position="78"/>
    </location>
</feature>
<evidence type="ECO:0000256" key="2">
    <source>
        <dbReference type="ARBA" id="ARBA00022692"/>
    </source>
</evidence>
<dbReference type="AlphaFoldDB" id="A0A6G1JTK2"/>
<dbReference type="Pfam" id="PF20684">
    <property type="entry name" value="Fung_rhodopsin"/>
    <property type="match status" value="1"/>
</dbReference>
<keyword evidence="4 6" id="KW-0472">Membrane</keyword>
<protein>
    <recommendedName>
        <fullName evidence="7">Rhodopsin domain-containing protein</fullName>
    </recommendedName>
</protein>
<feature type="transmembrane region" description="Helical" evidence="6">
    <location>
        <begin position="22"/>
        <end position="41"/>
    </location>
</feature>
<dbReference type="Proteomes" id="UP000799428">
    <property type="component" value="Unassembled WGS sequence"/>
</dbReference>
<gene>
    <name evidence="8" type="ORF">K504DRAFT_495608</name>
</gene>
<evidence type="ECO:0000259" key="7">
    <source>
        <dbReference type="Pfam" id="PF20684"/>
    </source>
</evidence>
<dbReference type="InterPro" id="IPR052337">
    <property type="entry name" value="SAT4-like"/>
</dbReference>
<evidence type="ECO:0000256" key="4">
    <source>
        <dbReference type="ARBA" id="ARBA00023136"/>
    </source>
</evidence>
<dbReference type="OrthoDB" id="10017208at2759"/>
<dbReference type="PANTHER" id="PTHR33048">
    <property type="entry name" value="PTH11-LIKE INTEGRAL MEMBRANE PROTEIN (AFU_ORTHOLOGUE AFUA_5G11245)"/>
    <property type="match status" value="1"/>
</dbReference>
<evidence type="ECO:0000256" key="6">
    <source>
        <dbReference type="SAM" id="Phobius"/>
    </source>
</evidence>
<feature type="transmembrane region" description="Helical" evidence="6">
    <location>
        <begin position="192"/>
        <end position="216"/>
    </location>
</feature>
<keyword evidence="3 6" id="KW-1133">Transmembrane helix</keyword>
<comment type="subcellular location">
    <subcellularLocation>
        <location evidence="1">Membrane</location>
        <topology evidence="1">Multi-pass membrane protein</topology>
    </subcellularLocation>
</comment>
<evidence type="ECO:0000256" key="5">
    <source>
        <dbReference type="ARBA" id="ARBA00038359"/>
    </source>
</evidence>
<comment type="similarity">
    <text evidence="5">Belongs to the SAT4 family.</text>
</comment>
<feature type="transmembrane region" description="Helical" evidence="6">
    <location>
        <begin position="228"/>
        <end position="248"/>
    </location>
</feature>
<name>A0A6G1JTK2_9PLEO</name>
<feature type="transmembrane region" description="Helical" evidence="6">
    <location>
        <begin position="139"/>
        <end position="161"/>
    </location>
</feature>
<keyword evidence="2 6" id="KW-0812">Transmembrane</keyword>
<dbReference type="InterPro" id="IPR049326">
    <property type="entry name" value="Rhodopsin_dom_fungi"/>
</dbReference>
<accession>A0A6G1JTK2</accession>
<evidence type="ECO:0000256" key="1">
    <source>
        <dbReference type="ARBA" id="ARBA00004141"/>
    </source>
</evidence>
<organism evidence="8 9">
    <name type="scientific">Pleomassaria siparia CBS 279.74</name>
    <dbReference type="NCBI Taxonomy" id="1314801"/>
    <lineage>
        <taxon>Eukaryota</taxon>
        <taxon>Fungi</taxon>
        <taxon>Dikarya</taxon>
        <taxon>Ascomycota</taxon>
        <taxon>Pezizomycotina</taxon>
        <taxon>Dothideomycetes</taxon>
        <taxon>Pleosporomycetidae</taxon>
        <taxon>Pleosporales</taxon>
        <taxon>Pleomassariaceae</taxon>
        <taxon>Pleomassaria</taxon>
    </lineage>
</organism>
<evidence type="ECO:0000313" key="9">
    <source>
        <dbReference type="Proteomes" id="UP000799428"/>
    </source>
</evidence>
<dbReference type="GO" id="GO:0016020">
    <property type="term" value="C:membrane"/>
    <property type="evidence" value="ECO:0007669"/>
    <property type="project" value="UniProtKB-SubCell"/>
</dbReference>
<feature type="transmembrane region" description="Helical" evidence="6">
    <location>
        <begin position="98"/>
        <end position="127"/>
    </location>
</feature>
<dbReference type="EMBL" id="MU005787">
    <property type="protein sequence ID" value="KAF2703497.1"/>
    <property type="molecule type" value="Genomic_DNA"/>
</dbReference>
<dbReference type="PANTHER" id="PTHR33048:SF47">
    <property type="entry name" value="INTEGRAL MEMBRANE PROTEIN-RELATED"/>
    <property type="match status" value="1"/>
</dbReference>
<proteinExistence type="inferred from homology"/>
<feature type="domain" description="Rhodopsin" evidence="7">
    <location>
        <begin position="39"/>
        <end position="283"/>
    </location>
</feature>
<sequence>MAEQRGSVDLRDLNQNTAGRDMMIALTIFIIFDFIFISIRFHTRRIKHKSLELNDYTILGGFILLTAIYALEIVEIVYGGQGLPTTLIVETLVPGRYVVLMKCIFAAHILCNISAMLIKISILHLYLSLFYSIPSFVRMVYFTMFLTVLLHTAIIVEVFAICSPLESFWDRGLTMEGHCAGGTVHGDHMSRVVPVLLILILDVMIFIIPVPILWTLNMSLSKKLATTSVFGLSLGIVITSAIRLTFIFDNGTLSSTKFGILEAVEPMVGVMVGCAPMIQPAVEHLSRGRITLWGPSRSRHASEASNTIVTTANSDLSMDPNPAWPQKSHINAGKDGVTTHVVTTHVVEIEPDSEYENYVHVEMEQTTGRRTEELMRGDLPANYIHGDELSLAEEGRYELYG</sequence>
<evidence type="ECO:0000313" key="8">
    <source>
        <dbReference type="EMBL" id="KAF2703497.1"/>
    </source>
</evidence>
<evidence type="ECO:0000256" key="3">
    <source>
        <dbReference type="ARBA" id="ARBA00022989"/>
    </source>
</evidence>